<feature type="domain" description="Transcriptional regulator TetR C-terminal Firmicutes type" evidence="1">
    <location>
        <begin position="9"/>
        <end position="79"/>
    </location>
</feature>
<sequence>MKTPSTRRFANVCRYLHKNRKFYLKCFQYVGQNSLRDCLTDFYYELIRMNLSVQYSEVGIKLSGDELKMMARMESYSYVLM</sequence>
<dbReference type="Pfam" id="PF14278">
    <property type="entry name" value="TetR_C_8"/>
    <property type="match status" value="1"/>
</dbReference>
<keyword evidence="3" id="KW-1185">Reference proteome</keyword>
<comment type="caution">
    <text evidence="2">The sequence shown here is derived from an EMBL/GenBank/DDBJ whole genome shotgun (WGS) entry which is preliminary data.</text>
</comment>
<dbReference type="EMBL" id="WUQX01000001">
    <property type="protein sequence ID" value="MXP78471.1"/>
    <property type="molecule type" value="Genomic_DNA"/>
</dbReference>
<name>A0A7X3ML83_9FIRM</name>
<dbReference type="Proteomes" id="UP000460412">
    <property type="component" value="Unassembled WGS sequence"/>
</dbReference>
<dbReference type="RefSeq" id="WP_159757178.1">
    <property type="nucleotide sequence ID" value="NZ_CATIFW010000199.1"/>
</dbReference>
<protein>
    <recommendedName>
        <fullName evidence="1">Transcriptional regulator TetR C-terminal Firmicutes type domain-containing protein</fullName>
    </recommendedName>
</protein>
<dbReference type="InterPro" id="IPR039532">
    <property type="entry name" value="TetR_C_Firmicutes"/>
</dbReference>
<accession>A0A7X3ML83</accession>
<organism evidence="2 3">
    <name type="scientific">Sporofaciens musculi</name>
    <dbReference type="NCBI Taxonomy" id="2681861"/>
    <lineage>
        <taxon>Bacteria</taxon>
        <taxon>Bacillati</taxon>
        <taxon>Bacillota</taxon>
        <taxon>Clostridia</taxon>
        <taxon>Lachnospirales</taxon>
        <taxon>Lachnospiraceae</taxon>
        <taxon>Sporofaciens</taxon>
    </lineage>
</organism>
<evidence type="ECO:0000313" key="3">
    <source>
        <dbReference type="Proteomes" id="UP000460412"/>
    </source>
</evidence>
<dbReference type="AlphaFoldDB" id="A0A7X3ML83"/>
<evidence type="ECO:0000313" key="2">
    <source>
        <dbReference type="EMBL" id="MXP78471.1"/>
    </source>
</evidence>
<reference evidence="2 3" key="1">
    <citation type="submission" date="2019-12" db="EMBL/GenBank/DDBJ databases">
        <title>Sporaefaciens musculi gen. nov., sp. nov., a novel bacterium isolated from the caecum of an obese mouse.</title>
        <authorList>
            <person name="Rasmussen T.S."/>
            <person name="Streidl T."/>
            <person name="Hitch T.C.A."/>
            <person name="Wortmann E."/>
            <person name="Deptula P."/>
            <person name="Hansen M."/>
            <person name="Nielsen D.S."/>
            <person name="Clavel T."/>
            <person name="Vogensen F.K."/>
        </authorList>
    </citation>
    <scope>NUCLEOTIDE SEQUENCE [LARGE SCALE GENOMIC DNA]</scope>
    <source>
        <strain evidence="2 3">WCA-9-b2</strain>
    </source>
</reference>
<evidence type="ECO:0000259" key="1">
    <source>
        <dbReference type="Pfam" id="PF14278"/>
    </source>
</evidence>
<gene>
    <name evidence="2" type="ORF">GN277_24965</name>
</gene>
<proteinExistence type="predicted"/>